<evidence type="ECO:0000256" key="1">
    <source>
        <dbReference type="SAM" id="MobiDB-lite"/>
    </source>
</evidence>
<reference evidence="2" key="1">
    <citation type="submission" date="2018-04" db="EMBL/GenBank/DDBJ databases">
        <title>Genomes of Endosymbiotic and Endophytic Bradyrhizobium Publication status.</title>
        <authorList>
            <person name="Guha S."/>
            <person name="Jorrin B."/>
            <person name="Sarkar M."/>
            <person name="Poole P.S."/>
            <person name="DasGupta M."/>
        </authorList>
    </citation>
    <scope>NUCLEOTIDE SEQUENCE</scope>
    <source>
        <strain evidence="2">WBOS16</strain>
    </source>
</reference>
<sequence length="74" mass="7924">MTAGPPMTEPDAARSPARARQDAEHPLQTIPDLVEPSDEVWRLIAARLLAQDCAILRQLTGPLKALTQPDGPGS</sequence>
<evidence type="ECO:0000313" key="3">
    <source>
        <dbReference type="Proteomes" id="UP001058872"/>
    </source>
</evidence>
<dbReference type="Proteomes" id="UP001058872">
    <property type="component" value="Chromosome"/>
</dbReference>
<name>A0AAE9N915_9BRAD</name>
<evidence type="ECO:0000313" key="2">
    <source>
        <dbReference type="EMBL" id="UUO66326.1"/>
    </source>
</evidence>
<organism evidence="2 3">
    <name type="scientific">Bradyrhizobium betae</name>
    <dbReference type="NCBI Taxonomy" id="244734"/>
    <lineage>
        <taxon>Bacteria</taxon>
        <taxon>Pseudomonadati</taxon>
        <taxon>Pseudomonadota</taxon>
        <taxon>Alphaproteobacteria</taxon>
        <taxon>Hyphomicrobiales</taxon>
        <taxon>Nitrobacteraceae</taxon>
        <taxon>Bradyrhizobium</taxon>
    </lineage>
</organism>
<accession>A0AAE9N915</accession>
<gene>
    <name evidence="2" type="ORF">DCM83_14700</name>
</gene>
<feature type="region of interest" description="Disordered" evidence="1">
    <location>
        <begin position="1"/>
        <end position="29"/>
    </location>
</feature>
<dbReference type="EMBL" id="CP028989">
    <property type="protein sequence ID" value="UUO66326.1"/>
    <property type="molecule type" value="Genomic_DNA"/>
</dbReference>
<dbReference type="AlphaFoldDB" id="A0AAE9N915"/>
<proteinExistence type="predicted"/>
<protein>
    <submittedName>
        <fullName evidence="2">Uncharacterized protein</fullName>
    </submittedName>
</protein>